<accession>A0A2S5E1Y8</accession>
<dbReference type="AlphaFoldDB" id="A0A2S5E1Y8"/>
<organism evidence="1 2">
    <name type="scientific">Burkholderia contaminans</name>
    <dbReference type="NCBI Taxonomy" id="488447"/>
    <lineage>
        <taxon>Bacteria</taxon>
        <taxon>Pseudomonadati</taxon>
        <taxon>Pseudomonadota</taxon>
        <taxon>Betaproteobacteria</taxon>
        <taxon>Burkholderiales</taxon>
        <taxon>Burkholderiaceae</taxon>
        <taxon>Burkholderia</taxon>
        <taxon>Burkholderia cepacia complex</taxon>
    </lineage>
</organism>
<proteinExistence type="predicted"/>
<sequence>MEGAACSAPPDGIGGRTARHSFRLATPACCHAARAAAIEKFAHGAVSVRFLYDGAYRKARESRSPLAGGRYAVRS</sequence>
<comment type="caution">
    <text evidence="1">The sequence shown here is derived from an EMBL/GenBank/DDBJ whole genome shotgun (WGS) entry which is preliminary data.</text>
</comment>
<name>A0A2S5E1Y8_9BURK</name>
<evidence type="ECO:0000313" key="2">
    <source>
        <dbReference type="Proteomes" id="UP000238655"/>
    </source>
</evidence>
<dbReference type="Proteomes" id="UP000238655">
    <property type="component" value="Chromosome 2"/>
</dbReference>
<reference evidence="1 2" key="1">
    <citation type="submission" date="2018-01" db="EMBL/GenBank/DDBJ databases">
        <title>Successful Treatment of Persistent Burkholderia cepacia Bacteremia with Ceftazidime-Avibactam.</title>
        <authorList>
            <person name="Tamma P."/>
            <person name="Fan Y."/>
            <person name="Bergman Y."/>
            <person name="Sick-Samuels A."/>
            <person name="Hsu A."/>
            <person name="Timp W."/>
            <person name="Simner P."/>
        </authorList>
    </citation>
    <scope>NUCLEOTIDE SEQUENCE [LARGE SCALE GENOMIC DNA]</scope>
    <source>
        <strain evidence="1 2">170816</strain>
    </source>
</reference>
<evidence type="ECO:0000313" key="1">
    <source>
        <dbReference type="EMBL" id="POZ85348.1"/>
    </source>
</evidence>
<gene>
    <name evidence="1" type="ORF">C3743_01925</name>
</gene>
<dbReference type="EMBL" id="PQVP01000001">
    <property type="protein sequence ID" value="POZ85348.1"/>
    <property type="molecule type" value="Genomic_DNA"/>
</dbReference>
<protein>
    <submittedName>
        <fullName evidence="1">Uncharacterized protein</fullName>
    </submittedName>
</protein>